<sequence length="274" mass="29970">MQKIDIEMIPGSAVTPPPIRVGAATIAEAAIAEEMQYHPADSAGTAQLKAARALVVRELLRQRAAALGMDEAASEAIDEADAAIAALLERELEVPEPAEADCRRFHAAHPERFSEPTRLRVRHVLLAAAPDDAPARDAGYRLGETLIRELQAVPERFTEFAQRHSACPSKEQGGELGWLVPGQTVAELDRALQHLPEGLHDRPLASRYGWHVVAIDARVEGRELPYEQVAEHVRHSLREQATRRALRHYLLALEAEIGVEGIALDDEGGSALMQ</sequence>
<evidence type="ECO:0000256" key="1">
    <source>
        <dbReference type="ARBA" id="ARBA00000971"/>
    </source>
</evidence>
<comment type="similarity">
    <text evidence="2">Belongs to the PpiC/parvulin rotamase family.</text>
</comment>
<evidence type="ECO:0000256" key="2">
    <source>
        <dbReference type="ARBA" id="ARBA00007656"/>
    </source>
</evidence>
<keyword evidence="5 7" id="KW-0413">Isomerase</keyword>
<evidence type="ECO:0000256" key="4">
    <source>
        <dbReference type="ARBA" id="ARBA00023110"/>
    </source>
</evidence>
<dbReference type="InterPro" id="IPR050245">
    <property type="entry name" value="PrsA_foldase"/>
</dbReference>
<name>A0A4R6I1Z4_9GAMM</name>
<dbReference type="AlphaFoldDB" id="A0A4R6I1Z4"/>
<dbReference type="PANTHER" id="PTHR47245">
    <property type="entry name" value="PEPTIDYLPROLYL ISOMERASE"/>
    <property type="match status" value="1"/>
</dbReference>
<accession>A0A4R6I1Z4</accession>
<dbReference type="EMBL" id="SNWH01000002">
    <property type="protein sequence ID" value="TDO15276.1"/>
    <property type="molecule type" value="Genomic_DNA"/>
</dbReference>
<evidence type="ECO:0000256" key="5">
    <source>
        <dbReference type="PROSITE-ProRule" id="PRU00278"/>
    </source>
</evidence>
<dbReference type="Pfam" id="PF00639">
    <property type="entry name" value="Rotamase"/>
    <property type="match status" value="1"/>
</dbReference>
<gene>
    <name evidence="7" type="ORF">DFO68_102107</name>
</gene>
<organism evidence="7 8">
    <name type="scientific">Halomonas ventosae</name>
    <dbReference type="NCBI Taxonomy" id="229007"/>
    <lineage>
        <taxon>Bacteria</taxon>
        <taxon>Pseudomonadati</taxon>
        <taxon>Pseudomonadota</taxon>
        <taxon>Gammaproteobacteria</taxon>
        <taxon>Oceanospirillales</taxon>
        <taxon>Halomonadaceae</taxon>
        <taxon>Halomonas</taxon>
    </lineage>
</organism>
<dbReference type="InterPro" id="IPR000297">
    <property type="entry name" value="PPIase_PpiC"/>
</dbReference>
<dbReference type="InterPro" id="IPR046357">
    <property type="entry name" value="PPIase_dom_sf"/>
</dbReference>
<dbReference type="PANTHER" id="PTHR47245:SF2">
    <property type="entry name" value="PEPTIDYL-PROLYL CIS-TRANS ISOMERASE HP_0175-RELATED"/>
    <property type="match status" value="1"/>
</dbReference>
<evidence type="ECO:0000313" key="8">
    <source>
        <dbReference type="Proteomes" id="UP000295150"/>
    </source>
</evidence>
<comment type="catalytic activity">
    <reaction evidence="1">
        <text>[protein]-peptidylproline (omega=180) = [protein]-peptidylproline (omega=0)</text>
        <dbReference type="Rhea" id="RHEA:16237"/>
        <dbReference type="Rhea" id="RHEA-COMP:10747"/>
        <dbReference type="Rhea" id="RHEA-COMP:10748"/>
        <dbReference type="ChEBI" id="CHEBI:83833"/>
        <dbReference type="ChEBI" id="CHEBI:83834"/>
        <dbReference type="EC" id="5.2.1.8"/>
    </reaction>
</comment>
<protein>
    <recommendedName>
        <fullName evidence="3">peptidylprolyl isomerase</fullName>
        <ecNumber evidence="3">5.2.1.8</ecNumber>
    </recommendedName>
</protein>
<feature type="domain" description="PpiC" evidence="6">
    <location>
        <begin position="116"/>
        <end position="217"/>
    </location>
</feature>
<comment type="caution">
    <text evidence="7">The sequence shown here is derived from an EMBL/GenBank/DDBJ whole genome shotgun (WGS) entry which is preliminary data.</text>
</comment>
<reference evidence="7 8" key="1">
    <citation type="submission" date="2019-03" db="EMBL/GenBank/DDBJ databases">
        <title>Freshwater and sediment microbial communities from various areas in North America, analyzing microbe dynamics in response to fracking.</title>
        <authorList>
            <person name="Lamendella R."/>
        </authorList>
    </citation>
    <scope>NUCLEOTIDE SEQUENCE [LARGE SCALE GENOMIC DNA]</scope>
    <source>
        <strain evidence="7 8">1_TX</strain>
    </source>
</reference>
<evidence type="ECO:0000259" key="6">
    <source>
        <dbReference type="PROSITE" id="PS50198"/>
    </source>
</evidence>
<dbReference type="SUPFAM" id="SSF54534">
    <property type="entry name" value="FKBP-like"/>
    <property type="match status" value="1"/>
</dbReference>
<evidence type="ECO:0000313" key="7">
    <source>
        <dbReference type="EMBL" id="TDO15276.1"/>
    </source>
</evidence>
<dbReference type="RefSeq" id="WP_133481689.1">
    <property type="nucleotide sequence ID" value="NZ_SNWH01000002.1"/>
</dbReference>
<dbReference type="PROSITE" id="PS50198">
    <property type="entry name" value="PPIC_PPIASE_2"/>
    <property type="match status" value="1"/>
</dbReference>
<evidence type="ECO:0000256" key="3">
    <source>
        <dbReference type="ARBA" id="ARBA00013194"/>
    </source>
</evidence>
<dbReference type="EC" id="5.2.1.8" evidence="3"/>
<dbReference type="OrthoDB" id="9769613at2"/>
<proteinExistence type="inferred from homology"/>
<dbReference type="Proteomes" id="UP000295150">
    <property type="component" value="Unassembled WGS sequence"/>
</dbReference>
<dbReference type="GO" id="GO:0003755">
    <property type="term" value="F:peptidyl-prolyl cis-trans isomerase activity"/>
    <property type="evidence" value="ECO:0007669"/>
    <property type="project" value="UniProtKB-KW"/>
</dbReference>
<keyword evidence="8" id="KW-1185">Reference proteome</keyword>
<dbReference type="Gene3D" id="3.10.50.40">
    <property type="match status" value="1"/>
</dbReference>
<keyword evidence="4 5" id="KW-0697">Rotamase</keyword>